<evidence type="ECO:0000256" key="1">
    <source>
        <dbReference type="SAM" id="MobiDB-lite"/>
    </source>
</evidence>
<organism evidence="2 3">
    <name type="scientific">Rhamnusium bicolor</name>
    <dbReference type="NCBI Taxonomy" id="1586634"/>
    <lineage>
        <taxon>Eukaryota</taxon>
        <taxon>Metazoa</taxon>
        <taxon>Ecdysozoa</taxon>
        <taxon>Arthropoda</taxon>
        <taxon>Hexapoda</taxon>
        <taxon>Insecta</taxon>
        <taxon>Pterygota</taxon>
        <taxon>Neoptera</taxon>
        <taxon>Endopterygota</taxon>
        <taxon>Coleoptera</taxon>
        <taxon>Polyphaga</taxon>
        <taxon>Cucujiformia</taxon>
        <taxon>Chrysomeloidea</taxon>
        <taxon>Cerambycidae</taxon>
        <taxon>Lepturinae</taxon>
        <taxon>Rhagiini</taxon>
        <taxon>Rhamnusium</taxon>
    </lineage>
</organism>
<feature type="compositionally biased region" description="Basic and acidic residues" evidence="1">
    <location>
        <begin position="46"/>
        <end position="58"/>
    </location>
</feature>
<gene>
    <name evidence="2" type="ORF">NQ314_013773</name>
</gene>
<feature type="region of interest" description="Disordered" evidence="1">
    <location>
        <begin position="179"/>
        <end position="252"/>
    </location>
</feature>
<reference evidence="2" key="1">
    <citation type="journal article" date="2023" name="Insect Mol. Biol.">
        <title>Genome sequencing provides insights into the evolution of gene families encoding plant cell wall-degrading enzymes in longhorned beetles.</title>
        <authorList>
            <person name="Shin N.R."/>
            <person name="Okamura Y."/>
            <person name="Kirsch R."/>
            <person name="Pauchet Y."/>
        </authorList>
    </citation>
    <scope>NUCLEOTIDE SEQUENCE</scope>
    <source>
        <strain evidence="2">RBIC_L_NR</strain>
    </source>
</reference>
<feature type="region of interest" description="Disordered" evidence="1">
    <location>
        <begin position="43"/>
        <end position="66"/>
    </location>
</feature>
<evidence type="ECO:0000313" key="2">
    <source>
        <dbReference type="EMBL" id="KAJ8933851.1"/>
    </source>
</evidence>
<evidence type="ECO:0000313" key="3">
    <source>
        <dbReference type="Proteomes" id="UP001162156"/>
    </source>
</evidence>
<feature type="region of interest" description="Disordered" evidence="1">
    <location>
        <begin position="99"/>
        <end position="137"/>
    </location>
</feature>
<feature type="compositionally biased region" description="Polar residues" evidence="1">
    <location>
        <begin position="210"/>
        <end position="221"/>
    </location>
</feature>
<dbReference type="Proteomes" id="UP001162156">
    <property type="component" value="Unassembled WGS sequence"/>
</dbReference>
<dbReference type="AlphaFoldDB" id="A0AAV8X4G0"/>
<feature type="compositionally biased region" description="Basic and acidic residues" evidence="1">
    <location>
        <begin position="112"/>
        <end position="136"/>
    </location>
</feature>
<keyword evidence="3" id="KW-1185">Reference proteome</keyword>
<proteinExistence type="predicted"/>
<dbReference type="EMBL" id="JANEYF010003809">
    <property type="protein sequence ID" value="KAJ8933851.1"/>
    <property type="molecule type" value="Genomic_DNA"/>
</dbReference>
<protein>
    <submittedName>
        <fullName evidence="2">Uncharacterized protein</fullName>
    </submittedName>
</protein>
<accession>A0AAV8X4G0</accession>
<comment type="caution">
    <text evidence="2">The sequence shown here is derived from an EMBL/GenBank/DDBJ whole genome shotgun (WGS) entry which is preliminary data.</text>
</comment>
<name>A0AAV8X4G0_9CUCU</name>
<sequence length="543" mass="62696">MGYNYERTSCQRFPERYTPVQNIGSLDRYHAHATLDRYSRTTTPTDRYHTLSTDKERCTPNSDRYTPIDKYNTGNMENFNNTTNDRHASAQNICSIERYTPTERHRSGSKSDIYKIRDRSASSDRKERERHQREQYQNRFDQYVNERFNQDRFPAIPCPERFATQERPERPERIPFSQVSYMEPPSPAPANDRFIPPPPLSPEKTPSPDCFSNNTFPSPTATVPPPERFIPPPPLSPSPTETYSHSPKKLERYDKAQRYQGYTTSPNNSNDRYHHNEPRYKDRFQSYPDKYQQSGNNHQNYHSDKYVNNDSRYSSGERYLPPNAHMPVERYIPQPQEPYYGSYQPYGFKQFNANDPYMRRDLAFHYRLPLPYSTNQYQRMRYSHMGTPNRIKCCQYQEGYQLSKSSPGSSSSSSVTSQGKDLHQKDVSCVNNSLQEIQCQNYQGKEYQCGYQPQQEKGTQCGNVQCQQGKECVGFVSPNLRGAKGQCRHSICASPSVEYVGASGGRHVCATPPPRGSIGSGEGSICSENCCTRRSQNLTVTVW</sequence>
<feature type="compositionally biased region" description="Pro residues" evidence="1">
    <location>
        <begin position="222"/>
        <end position="237"/>
    </location>
</feature>